<dbReference type="Gramene" id="PRQ35220">
    <property type="protein sequence ID" value="PRQ35220"/>
    <property type="gene ID" value="RchiOBHm_Chr5g0077641"/>
</dbReference>
<dbReference type="EMBL" id="PDCK01000043">
    <property type="protein sequence ID" value="PRQ35220.1"/>
    <property type="molecule type" value="Genomic_DNA"/>
</dbReference>
<evidence type="ECO:0000313" key="3">
    <source>
        <dbReference type="Proteomes" id="UP000238479"/>
    </source>
</evidence>
<keyword evidence="1" id="KW-1133">Transmembrane helix</keyword>
<accession>A0A2P6QM08</accession>
<organism evidence="2 3">
    <name type="scientific">Rosa chinensis</name>
    <name type="common">China rose</name>
    <dbReference type="NCBI Taxonomy" id="74649"/>
    <lineage>
        <taxon>Eukaryota</taxon>
        <taxon>Viridiplantae</taxon>
        <taxon>Streptophyta</taxon>
        <taxon>Embryophyta</taxon>
        <taxon>Tracheophyta</taxon>
        <taxon>Spermatophyta</taxon>
        <taxon>Magnoliopsida</taxon>
        <taxon>eudicotyledons</taxon>
        <taxon>Gunneridae</taxon>
        <taxon>Pentapetalae</taxon>
        <taxon>rosids</taxon>
        <taxon>fabids</taxon>
        <taxon>Rosales</taxon>
        <taxon>Rosaceae</taxon>
        <taxon>Rosoideae</taxon>
        <taxon>Rosoideae incertae sedis</taxon>
        <taxon>Rosa</taxon>
    </lineage>
</organism>
<protein>
    <submittedName>
        <fullName evidence="2">Uncharacterized protein</fullName>
    </submittedName>
</protein>
<name>A0A2P6QM08_ROSCH</name>
<gene>
    <name evidence="2" type="ORF">RchiOBHm_Chr5g0077641</name>
</gene>
<keyword evidence="1" id="KW-0472">Membrane</keyword>
<proteinExistence type="predicted"/>
<keyword evidence="3" id="KW-1185">Reference proteome</keyword>
<keyword evidence="1" id="KW-0812">Transmembrane</keyword>
<sequence>MRTVFIHNVLVSIYIVSFFNVIGNVYLYLLVWRAFDELYSGMWLVSVSF</sequence>
<dbReference type="Proteomes" id="UP000238479">
    <property type="component" value="Chromosome 5"/>
</dbReference>
<evidence type="ECO:0000256" key="1">
    <source>
        <dbReference type="SAM" id="Phobius"/>
    </source>
</evidence>
<evidence type="ECO:0000313" key="2">
    <source>
        <dbReference type="EMBL" id="PRQ35220.1"/>
    </source>
</evidence>
<comment type="caution">
    <text evidence="2">The sequence shown here is derived from an EMBL/GenBank/DDBJ whole genome shotgun (WGS) entry which is preliminary data.</text>
</comment>
<reference evidence="2 3" key="1">
    <citation type="journal article" date="2018" name="Nat. Genet.">
        <title>The Rosa genome provides new insights in the design of modern roses.</title>
        <authorList>
            <person name="Bendahmane M."/>
        </authorList>
    </citation>
    <scope>NUCLEOTIDE SEQUENCE [LARGE SCALE GENOMIC DNA]</scope>
    <source>
        <strain evidence="3">cv. Old Blush</strain>
    </source>
</reference>
<feature type="transmembrane region" description="Helical" evidence="1">
    <location>
        <begin position="12"/>
        <end position="35"/>
    </location>
</feature>
<dbReference type="AlphaFoldDB" id="A0A2P6QM08"/>